<dbReference type="InterPro" id="IPR052155">
    <property type="entry name" value="Biofilm_reg_signaling"/>
</dbReference>
<keyword evidence="7" id="KW-0378">Hydrolase</keyword>
<dbReference type="InterPro" id="IPR029787">
    <property type="entry name" value="Nucleotide_cyclase"/>
</dbReference>
<evidence type="ECO:0000313" key="7">
    <source>
        <dbReference type="EMBL" id="CRH06851.1"/>
    </source>
</evidence>
<gene>
    <name evidence="7" type="ORF">MAGMO_2699</name>
</gene>
<dbReference type="InterPro" id="IPR035965">
    <property type="entry name" value="PAS-like_dom_sf"/>
</dbReference>
<dbReference type="CDD" id="cd01949">
    <property type="entry name" value="GGDEF"/>
    <property type="match status" value="1"/>
</dbReference>
<dbReference type="EC" id="3.1.4.52" evidence="7"/>
<organism evidence="7">
    <name type="scientific">Magnetococcus massalia (strain MO-1)</name>
    <dbReference type="NCBI Taxonomy" id="451514"/>
    <lineage>
        <taxon>Bacteria</taxon>
        <taxon>Pseudomonadati</taxon>
        <taxon>Pseudomonadota</taxon>
        <taxon>Magnetococcia</taxon>
        <taxon>Magnetococcales</taxon>
        <taxon>Magnetococcaceae</taxon>
        <taxon>Magnetococcus</taxon>
    </lineage>
</organism>
<dbReference type="Gene3D" id="3.30.70.270">
    <property type="match status" value="1"/>
</dbReference>
<dbReference type="SUPFAM" id="SSF55073">
    <property type="entry name" value="Nucleotide cyclase"/>
    <property type="match status" value="1"/>
</dbReference>
<dbReference type="InterPro" id="IPR013655">
    <property type="entry name" value="PAS_fold_3"/>
</dbReference>
<keyword evidence="7" id="KW-0548">Nucleotidyltransferase</keyword>
<dbReference type="InterPro" id="IPR000700">
    <property type="entry name" value="PAS-assoc_C"/>
</dbReference>
<dbReference type="Gene3D" id="3.30.450.20">
    <property type="entry name" value="PAS domain"/>
    <property type="match status" value="2"/>
</dbReference>
<evidence type="ECO:0000259" key="3">
    <source>
        <dbReference type="PROSITE" id="PS50112"/>
    </source>
</evidence>
<dbReference type="InterPro" id="IPR000014">
    <property type="entry name" value="PAS"/>
</dbReference>
<dbReference type="Pfam" id="PF08447">
    <property type="entry name" value="PAS_3"/>
    <property type="match status" value="1"/>
</dbReference>
<dbReference type="InterPro" id="IPR001633">
    <property type="entry name" value="EAL_dom"/>
</dbReference>
<feature type="domain" description="PAS" evidence="3">
    <location>
        <begin position="236"/>
        <end position="311"/>
    </location>
</feature>
<comment type="catalytic activity">
    <reaction evidence="1">
        <text>3',3'-c-di-GMP + H2O = 5'-phosphoguanylyl(3'-&gt;5')guanosine + H(+)</text>
        <dbReference type="Rhea" id="RHEA:24902"/>
        <dbReference type="ChEBI" id="CHEBI:15377"/>
        <dbReference type="ChEBI" id="CHEBI:15378"/>
        <dbReference type="ChEBI" id="CHEBI:58754"/>
        <dbReference type="ChEBI" id="CHEBI:58805"/>
        <dbReference type="EC" id="3.1.4.52"/>
    </reaction>
    <physiologicalReaction direction="left-to-right" evidence="1">
        <dbReference type="Rhea" id="RHEA:24903"/>
    </physiologicalReaction>
</comment>
<evidence type="ECO:0000256" key="2">
    <source>
        <dbReference type="SAM" id="Phobius"/>
    </source>
</evidence>
<evidence type="ECO:0000259" key="5">
    <source>
        <dbReference type="PROSITE" id="PS50883"/>
    </source>
</evidence>
<dbReference type="GO" id="GO:0071732">
    <property type="term" value="P:cellular response to nitric oxide"/>
    <property type="evidence" value="ECO:0007669"/>
    <property type="project" value="UniProtKB-ARBA"/>
</dbReference>
<accession>A0A1S7LLX3</accession>
<dbReference type="CDD" id="cd00130">
    <property type="entry name" value="PAS"/>
    <property type="match status" value="2"/>
</dbReference>
<feature type="transmembrane region" description="Helical" evidence="2">
    <location>
        <begin position="111"/>
        <end position="133"/>
    </location>
</feature>
<dbReference type="SMART" id="SM00086">
    <property type="entry name" value="PAC"/>
    <property type="match status" value="2"/>
</dbReference>
<reference evidence="7" key="1">
    <citation type="submission" date="2015-04" db="EMBL/GenBank/DDBJ databases">
        <authorList>
            <person name="Syromyatnikov M.Y."/>
            <person name="Popov V.N."/>
        </authorList>
    </citation>
    <scope>NUCLEOTIDE SEQUENCE</scope>
    <source>
        <strain evidence="7">MO-1</strain>
    </source>
</reference>
<dbReference type="Gene3D" id="3.20.20.450">
    <property type="entry name" value="EAL domain"/>
    <property type="match status" value="1"/>
</dbReference>
<dbReference type="PROSITE" id="PS50112">
    <property type="entry name" value="PAS"/>
    <property type="match status" value="2"/>
</dbReference>
<dbReference type="SMART" id="SM00267">
    <property type="entry name" value="GGDEF"/>
    <property type="match status" value="1"/>
</dbReference>
<feature type="transmembrane region" description="Helical" evidence="2">
    <location>
        <begin position="53"/>
        <end position="73"/>
    </location>
</feature>
<feature type="transmembrane region" description="Helical" evidence="2">
    <location>
        <begin position="178"/>
        <end position="196"/>
    </location>
</feature>
<name>A0A1S7LLX3_MAGMO</name>
<dbReference type="PANTHER" id="PTHR44757">
    <property type="entry name" value="DIGUANYLATE CYCLASE DGCP"/>
    <property type="match status" value="1"/>
</dbReference>
<protein>
    <submittedName>
        <fullName evidence="7">Putative Diguanylate cyclase/phosphodiesterase with PAS/PAC sensors</fullName>
        <ecNumber evidence="7">2.7.7.65</ecNumber>
        <ecNumber evidence="7">3.1.4.52</ecNumber>
    </submittedName>
</protein>
<dbReference type="SMART" id="SM00052">
    <property type="entry name" value="EAL"/>
    <property type="match status" value="1"/>
</dbReference>
<feature type="transmembrane region" description="Helical" evidence="2">
    <location>
        <begin position="145"/>
        <end position="166"/>
    </location>
</feature>
<dbReference type="SMART" id="SM00091">
    <property type="entry name" value="PAS"/>
    <property type="match status" value="2"/>
</dbReference>
<dbReference type="PROSITE" id="PS50887">
    <property type="entry name" value="GGDEF"/>
    <property type="match status" value="1"/>
</dbReference>
<feature type="domain" description="PAS" evidence="3">
    <location>
        <begin position="363"/>
        <end position="434"/>
    </location>
</feature>
<dbReference type="GO" id="GO:0071111">
    <property type="term" value="F:cyclic-guanylate-specific phosphodiesterase activity"/>
    <property type="evidence" value="ECO:0007669"/>
    <property type="project" value="UniProtKB-EC"/>
</dbReference>
<dbReference type="InterPro" id="IPR000160">
    <property type="entry name" value="GGDEF_dom"/>
</dbReference>
<feature type="transmembrane region" description="Helical" evidence="2">
    <location>
        <begin position="79"/>
        <end position="99"/>
    </location>
</feature>
<keyword evidence="2" id="KW-1133">Transmembrane helix</keyword>
<dbReference type="CDD" id="cd01948">
    <property type="entry name" value="EAL"/>
    <property type="match status" value="1"/>
</dbReference>
<keyword evidence="7" id="KW-0808">Transferase</keyword>
<dbReference type="Pfam" id="PF13426">
    <property type="entry name" value="PAS_9"/>
    <property type="match status" value="1"/>
</dbReference>
<dbReference type="SUPFAM" id="SSF55785">
    <property type="entry name" value="PYP-like sensor domain (PAS domain)"/>
    <property type="match status" value="2"/>
</dbReference>
<dbReference type="AlphaFoldDB" id="A0A1S7LLX3"/>
<proteinExistence type="predicted"/>
<dbReference type="SUPFAM" id="SSF141868">
    <property type="entry name" value="EAL domain-like"/>
    <property type="match status" value="1"/>
</dbReference>
<dbReference type="Pfam" id="PF00563">
    <property type="entry name" value="EAL"/>
    <property type="match status" value="1"/>
</dbReference>
<evidence type="ECO:0000259" key="4">
    <source>
        <dbReference type="PROSITE" id="PS50113"/>
    </source>
</evidence>
<dbReference type="NCBIfam" id="TIGR00254">
    <property type="entry name" value="GGDEF"/>
    <property type="match status" value="1"/>
</dbReference>
<keyword evidence="2" id="KW-0812">Transmembrane</keyword>
<dbReference type="InterPro" id="IPR001610">
    <property type="entry name" value="PAC"/>
</dbReference>
<dbReference type="EC" id="2.7.7.65" evidence="7"/>
<feature type="transmembrane region" description="Helical" evidence="2">
    <location>
        <begin position="202"/>
        <end position="223"/>
    </location>
</feature>
<dbReference type="NCBIfam" id="TIGR00229">
    <property type="entry name" value="sensory_box"/>
    <property type="match status" value="2"/>
</dbReference>
<evidence type="ECO:0000259" key="6">
    <source>
        <dbReference type="PROSITE" id="PS50887"/>
    </source>
</evidence>
<dbReference type="InterPro" id="IPR035919">
    <property type="entry name" value="EAL_sf"/>
</dbReference>
<feature type="domain" description="EAL" evidence="5">
    <location>
        <begin position="662"/>
        <end position="915"/>
    </location>
</feature>
<dbReference type="FunFam" id="3.20.20.450:FF:000001">
    <property type="entry name" value="Cyclic di-GMP phosphodiesterase yahA"/>
    <property type="match status" value="1"/>
</dbReference>
<feature type="transmembrane region" description="Helical" evidence="2">
    <location>
        <begin position="20"/>
        <end position="44"/>
    </location>
</feature>
<feature type="domain" description="GGDEF" evidence="6">
    <location>
        <begin position="520"/>
        <end position="653"/>
    </location>
</feature>
<feature type="domain" description="PAC" evidence="4">
    <location>
        <begin position="436"/>
        <end position="488"/>
    </location>
</feature>
<dbReference type="PANTHER" id="PTHR44757:SF2">
    <property type="entry name" value="BIOFILM ARCHITECTURE MAINTENANCE PROTEIN MBAA"/>
    <property type="match status" value="1"/>
</dbReference>
<dbReference type="EMBL" id="LO017727">
    <property type="protein sequence ID" value="CRH06851.1"/>
    <property type="molecule type" value="Genomic_DNA"/>
</dbReference>
<dbReference type="PROSITE" id="PS50883">
    <property type="entry name" value="EAL"/>
    <property type="match status" value="1"/>
</dbReference>
<dbReference type="InterPro" id="IPR043128">
    <property type="entry name" value="Rev_trsase/Diguanyl_cyclase"/>
</dbReference>
<dbReference type="FunFam" id="3.30.70.270:FF:000001">
    <property type="entry name" value="Diguanylate cyclase domain protein"/>
    <property type="match status" value="1"/>
</dbReference>
<sequence>MVVALLVYTSLEGSPWVHQGLHVLIEGSGAFIALFIAVVIKLLFRSGRLRGSMLWFSSALAVMALITAFHSTMEVNSTFIWLYSCSTMLGGLLLIGMLLPEGEQTPLYFRLMPLLAAGIALIIGSSAMIWPALAPQMILDNSLTPLAMGMNLVGGTGFFIIWLHLLSTVENAPYQERLLLGNFTLLMGISAILYTLSTPWGALWWLVHLLRLLAFALILLHFFRLYTADFRLMRENDSRFHALVESINAAVYRCEATADRRLVYASNAMTRVTGYSMEEMTAEGAFSLQRIIHEEDLEQVEEAINGSLKSGQPYRVQYRIRHKEGKLVWINDRAQPVQNPMGGGVWFDGAVCDVTESQEREQQLELAKRVILTVSEAIVITDAQGSILDVNPSFERITGYMRQEVLGKDPGVTKSGRHDVAFYKKMWDQLIEEGYWQGEIWDRRKNGEVFPKWLTINAIRDKRREVTHYVGVFTDISREKSTEAQLERLAFYDPLTQLPNRVLFRDRLSHEIGLSERAGKILVLLLIDLDRFKIINDTLGHGVGDGLLVQVSNRLVACVRKSDTVARLGGDEFGIILPGVEKPEDAAIVAETIISQLQMPFVLEGNEAFIGGSIGIAIHPQDGENYETLTMNADAAMYKAKESGKGNYKFFTPDMNDQNAHRLQLEADLRRAIDGNELEVYYQPKMDAQSGQIMGMEALVRWNHPERGLVSPGDFIPLAEETGLIVALGEYVLTQACLCVRSWWDEGLPKLRVAVNLSARQFDEENMIEKVQEVLQSTGLPPQGLELEITESIAMHDVERAIEKVRGLRELGVRISIDDFGTGYSSLSYLKQFPLHALKIDRSFVQDMQDEDDATIVSSIISLAKSMHLGVVAEGVENTEQLDFLKGRDCNQVQGFFFSKPLAAEAFRQLLVSKNCAAE</sequence>
<dbReference type="PROSITE" id="PS50113">
    <property type="entry name" value="PAC"/>
    <property type="match status" value="2"/>
</dbReference>
<dbReference type="GO" id="GO:0052621">
    <property type="term" value="F:diguanylate cyclase activity"/>
    <property type="evidence" value="ECO:0007669"/>
    <property type="project" value="UniProtKB-EC"/>
</dbReference>
<keyword evidence="2" id="KW-0472">Membrane</keyword>
<feature type="domain" description="PAC" evidence="4">
    <location>
        <begin position="314"/>
        <end position="366"/>
    </location>
</feature>
<evidence type="ECO:0000256" key="1">
    <source>
        <dbReference type="ARBA" id="ARBA00051114"/>
    </source>
</evidence>
<dbReference type="Pfam" id="PF00990">
    <property type="entry name" value="GGDEF"/>
    <property type="match status" value="1"/>
</dbReference>